<reference evidence="1 2" key="1">
    <citation type="submission" date="2024-08" db="EMBL/GenBank/DDBJ databases">
        <authorList>
            <person name="Cucini C."/>
            <person name="Frati F."/>
        </authorList>
    </citation>
    <scope>NUCLEOTIDE SEQUENCE [LARGE SCALE GENOMIC DNA]</scope>
</reference>
<comment type="caution">
    <text evidence="1">The sequence shown here is derived from an EMBL/GenBank/DDBJ whole genome shotgun (WGS) entry which is preliminary data.</text>
</comment>
<gene>
    <name evidence="1" type="ORF">ODALV1_LOCUS12877</name>
</gene>
<accession>A0ABP1QLZ2</accession>
<evidence type="ECO:0000313" key="1">
    <source>
        <dbReference type="EMBL" id="CAL8108113.1"/>
    </source>
</evidence>
<evidence type="ECO:0000313" key="2">
    <source>
        <dbReference type="Proteomes" id="UP001642540"/>
    </source>
</evidence>
<organism evidence="1 2">
    <name type="scientific">Orchesella dallaii</name>
    <dbReference type="NCBI Taxonomy" id="48710"/>
    <lineage>
        <taxon>Eukaryota</taxon>
        <taxon>Metazoa</taxon>
        <taxon>Ecdysozoa</taxon>
        <taxon>Arthropoda</taxon>
        <taxon>Hexapoda</taxon>
        <taxon>Collembola</taxon>
        <taxon>Entomobryomorpha</taxon>
        <taxon>Entomobryoidea</taxon>
        <taxon>Orchesellidae</taxon>
        <taxon>Orchesellinae</taxon>
        <taxon>Orchesella</taxon>
    </lineage>
</organism>
<name>A0ABP1QLZ2_9HEXA</name>
<protein>
    <submittedName>
        <fullName evidence="1">Uncharacterized protein</fullName>
    </submittedName>
</protein>
<dbReference type="Proteomes" id="UP001642540">
    <property type="component" value="Unassembled WGS sequence"/>
</dbReference>
<keyword evidence="2" id="KW-1185">Reference proteome</keyword>
<proteinExistence type="predicted"/>
<sequence length="120" mass="14252">MIMGSAHNESENVSRNVEENDGIVVSIENEQVELANPINRNFEESIEIVPPMNGNRFDRVVNFHDIKEHDLMHLCKEIWTSKMWKPTINRLRRKRASIKRFRMEQLTLRCEEKNVGSWPY</sequence>
<dbReference type="EMBL" id="CAXLJM020000039">
    <property type="protein sequence ID" value="CAL8108113.1"/>
    <property type="molecule type" value="Genomic_DNA"/>
</dbReference>